<comment type="caution">
    <text evidence="2">The sequence shown here is derived from an EMBL/GenBank/DDBJ whole genome shotgun (WGS) entry which is preliminary data.</text>
</comment>
<dbReference type="GO" id="GO:0016301">
    <property type="term" value="F:kinase activity"/>
    <property type="evidence" value="ECO:0007669"/>
    <property type="project" value="UniProtKB-KW"/>
</dbReference>
<feature type="chain" id="PRO_5022994894" evidence="1">
    <location>
        <begin position="30"/>
        <end position="118"/>
    </location>
</feature>
<reference evidence="3" key="1">
    <citation type="journal article" date="2019" name="Curr. Biol.">
        <title>Genome Sequence of Striga asiatica Provides Insight into the Evolution of Plant Parasitism.</title>
        <authorList>
            <person name="Yoshida S."/>
            <person name="Kim S."/>
            <person name="Wafula E.K."/>
            <person name="Tanskanen J."/>
            <person name="Kim Y.M."/>
            <person name="Honaas L."/>
            <person name="Yang Z."/>
            <person name="Spallek T."/>
            <person name="Conn C.E."/>
            <person name="Ichihashi Y."/>
            <person name="Cheong K."/>
            <person name="Cui S."/>
            <person name="Der J.P."/>
            <person name="Gundlach H."/>
            <person name="Jiao Y."/>
            <person name="Hori C."/>
            <person name="Ishida J.K."/>
            <person name="Kasahara H."/>
            <person name="Kiba T."/>
            <person name="Kim M.S."/>
            <person name="Koo N."/>
            <person name="Laohavisit A."/>
            <person name="Lee Y.H."/>
            <person name="Lumba S."/>
            <person name="McCourt P."/>
            <person name="Mortimer J.C."/>
            <person name="Mutuku J.M."/>
            <person name="Nomura T."/>
            <person name="Sasaki-Sekimoto Y."/>
            <person name="Seto Y."/>
            <person name="Wang Y."/>
            <person name="Wakatake T."/>
            <person name="Sakakibara H."/>
            <person name="Demura T."/>
            <person name="Yamaguchi S."/>
            <person name="Yoneyama K."/>
            <person name="Manabe R.I."/>
            <person name="Nelson D.C."/>
            <person name="Schulman A.H."/>
            <person name="Timko M.P."/>
            <person name="dePamphilis C.W."/>
            <person name="Choi D."/>
            <person name="Shirasu K."/>
        </authorList>
    </citation>
    <scope>NUCLEOTIDE SEQUENCE [LARGE SCALE GENOMIC DNA]</scope>
    <source>
        <strain evidence="3">cv. UVA1</strain>
    </source>
</reference>
<gene>
    <name evidence="2" type="ORF">STAS_12521</name>
</gene>
<evidence type="ECO:0000256" key="1">
    <source>
        <dbReference type="SAM" id="SignalP"/>
    </source>
</evidence>
<evidence type="ECO:0000313" key="3">
    <source>
        <dbReference type="Proteomes" id="UP000325081"/>
    </source>
</evidence>
<keyword evidence="2" id="KW-0808">Transferase</keyword>
<dbReference type="EMBL" id="BKCP01005073">
    <property type="protein sequence ID" value="GER36192.1"/>
    <property type="molecule type" value="Genomic_DNA"/>
</dbReference>
<sequence length="118" mass="12929">MKGDKFLPITLHLNLFLLLFNFPGDVVTALSDLASQTFDPSGRAKAKAKARAEEHVRWRPGRGIAWAPFRVPFIRLEELVRLQEDRRDCGGLGNRLGPNGLGWVDSQVAVPGAEGPGP</sequence>
<evidence type="ECO:0000313" key="2">
    <source>
        <dbReference type="EMBL" id="GER36192.1"/>
    </source>
</evidence>
<keyword evidence="3" id="KW-1185">Reference proteome</keyword>
<feature type="signal peptide" evidence="1">
    <location>
        <begin position="1"/>
        <end position="29"/>
    </location>
</feature>
<name>A0A5A7PUG6_STRAF</name>
<keyword evidence="2" id="KW-0418">Kinase</keyword>
<dbReference type="AlphaFoldDB" id="A0A5A7PUG6"/>
<proteinExistence type="predicted"/>
<dbReference type="Proteomes" id="UP000325081">
    <property type="component" value="Unassembled WGS sequence"/>
</dbReference>
<accession>A0A5A7PUG6</accession>
<protein>
    <submittedName>
        <fullName evidence="2">Protein kinase superfamily protein</fullName>
    </submittedName>
</protein>
<keyword evidence="1" id="KW-0732">Signal</keyword>
<organism evidence="2 3">
    <name type="scientific">Striga asiatica</name>
    <name type="common">Asiatic witchweed</name>
    <name type="synonym">Buchnera asiatica</name>
    <dbReference type="NCBI Taxonomy" id="4170"/>
    <lineage>
        <taxon>Eukaryota</taxon>
        <taxon>Viridiplantae</taxon>
        <taxon>Streptophyta</taxon>
        <taxon>Embryophyta</taxon>
        <taxon>Tracheophyta</taxon>
        <taxon>Spermatophyta</taxon>
        <taxon>Magnoliopsida</taxon>
        <taxon>eudicotyledons</taxon>
        <taxon>Gunneridae</taxon>
        <taxon>Pentapetalae</taxon>
        <taxon>asterids</taxon>
        <taxon>lamiids</taxon>
        <taxon>Lamiales</taxon>
        <taxon>Orobanchaceae</taxon>
        <taxon>Buchnereae</taxon>
        <taxon>Striga</taxon>
    </lineage>
</organism>